<evidence type="ECO:0000313" key="1">
    <source>
        <dbReference type="EMBL" id="CAL2108220.1"/>
    </source>
</evidence>
<keyword evidence="2" id="KW-1185">Reference proteome</keyword>
<sequence>MNNYNEEIREKELLKLKESNYFDETTLNEIREDLKLINEEDIRKNQNTIEKNTHSIIEKIPYERLKNDFLTLNLSLE</sequence>
<dbReference type="Proteomes" id="UP001497602">
    <property type="component" value="Unassembled WGS sequence"/>
</dbReference>
<name>A0ABP1FCX2_9FLAO</name>
<evidence type="ECO:0000313" key="2">
    <source>
        <dbReference type="Proteomes" id="UP001497602"/>
    </source>
</evidence>
<accession>A0ABP1FCX2</accession>
<dbReference type="EMBL" id="CAXJRC010000043">
    <property type="protein sequence ID" value="CAL2108220.1"/>
    <property type="molecule type" value="Genomic_DNA"/>
</dbReference>
<reference evidence="1 2" key="1">
    <citation type="submission" date="2024-05" db="EMBL/GenBank/DDBJ databases">
        <authorList>
            <person name="Duchaud E."/>
        </authorList>
    </citation>
    <scope>NUCLEOTIDE SEQUENCE [LARGE SCALE GENOMIC DNA]</scope>
    <source>
        <strain evidence="1">Ena-SAMPLE-TAB-13-05-2024-13:56:06:370-140305</strain>
    </source>
</reference>
<dbReference type="RefSeq" id="WP_348739805.1">
    <property type="nucleotide sequence ID" value="NZ_CAXJRC010000043.1"/>
</dbReference>
<proteinExistence type="predicted"/>
<gene>
    <name evidence="1" type="ORF">T190115A13A_60215</name>
</gene>
<organism evidence="1 2">
    <name type="scientific">Tenacibaculum vairaonense</name>
    <dbReference type="NCBI Taxonomy" id="3137860"/>
    <lineage>
        <taxon>Bacteria</taxon>
        <taxon>Pseudomonadati</taxon>
        <taxon>Bacteroidota</taxon>
        <taxon>Flavobacteriia</taxon>
        <taxon>Flavobacteriales</taxon>
        <taxon>Flavobacteriaceae</taxon>
        <taxon>Tenacibaculum</taxon>
    </lineage>
</organism>
<comment type="caution">
    <text evidence="1">The sequence shown here is derived from an EMBL/GenBank/DDBJ whole genome shotgun (WGS) entry which is preliminary data.</text>
</comment>
<protein>
    <submittedName>
        <fullName evidence="1">Uncharacterized protein</fullName>
    </submittedName>
</protein>